<evidence type="ECO:0000313" key="9">
    <source>
        <dbReference type="EMBL" id="SSD60601.1"/>
    </source>
</evidence>
<organism evidence="9 10">
    <name type="scientific">Saccharomycodes ludwigii</name>
    <dbReference type="NCBI Taxonomy" id="36035"/>
    <lineage>
        <taxon>Eukaryota</taxon>
        <taxon>Fungi</taxon>
        <taxon>Dikarya</taxon>
        <taxon>Ascomycota</taxon>
        <taxon>Saccharomycotina</taxon>
        <taxon>Saccharomycetes</taxon>
        <taxon>Saccharomycodales</taxon>
        <taxon>Saccharomycodaceae</taxon>
        <taxon>Saccharomycodes</taxon>
    </lineage>
</organism>
<evidence type="ECO:0000256" key="6">
    <source>
        <dbReference type="ARBA" id="ARBA00039017"/>
    </source>
</evidence>
<dbReference type="InterPro" id="IPR052347">
    <property type="entry name" value="Isochorismatase_Nicotinamidase"/>
</dbReference>
<dbReference type="PANTHER" id="PTHR11080">
    <property type="entry name" value="PYRAZINAMIDASE/NICOTINAMIDASE"/>
    <property type="match status" value="1"/>
</dbReference>
<accession>A0A376B7J5</accession>
<evidence type="ECO:0000313" key="10">
    <source>
        <dbReference type="Proteomes" id="UP000262825"/>
    </source>
</evidence>
<evidence type="ECO:0000256" key="3">
    <source>
        <dbReference type="ARBA" id="ARBA00022723"/>
    </source>
</evidence>
<dbReference type="InterPro" id="IPR036380">
    <property type="entry name" value="Isochorismatase-like_sf"/>
</dbReference>
<dbReference type="AlphaFoldDB" id="A0A376B7J5"/>
<feature type="domain" description="Isochorismatase-like" evidence="8">
    <location>
        <begin position="183"/>
        <end position="258"/>
    </location>
</feature>
<evidence type="ECO:0000256" key="5">
    <source>
        <dbReference type="ARBA" id="ARBA00037900"/>
    </source>
</evidence>
<keyword evidence="3" id="KW-0479">Metal-binding</keyword>
<evidence type="ECO:0000256" key="4">
    <source>
        <dbReference type="ARBA" id="ARBA00022801"/>
    </source>
</evidence>
<dbReference type="Pfam" id="PF00857">
    <property type="entry name" value="Isochorismatase"/>
    <property type="match status" value="1"/>
</dbReference>
<comment type="pathway">
    <text evidence="5">Cofactor biosynthesis; nicotinate biosynthesis; nicotinate from nicotinamide: step 1/1.</text>
</comment>
<evidence type="ECO:0000256" key="2">
    <source>
        <dbReference type="ARBA" id="ARBA00022642"/>
    </source>
</evidence>
<dbReference type="Proteomes" id="UP000262825">
    <property type="component" value="Unassembled WGS sequence"/>
</dbReference>
<dbReference type="GO" id="GO:0019363">
    <property type="term" value="P:pyridine nucleotide biosynthetic process"/>
    <property type="evidence" value="ECO:0007669"/>
    <property type="project" value="UniProtKB-KW"/>
</dbReference>
<name>A0A376B7J5_9ASCO</name>
<dbReference type="InterPro" id="IPR000868">
    <property type="entry name" value="Isochorismatase-like_dom"/>
</dbReference>
<dbReference type="VEuPathDB" id="FungiDB:SCODWIG_02362"/>
<dbReference type="EC" id="3.5.1.19" evidence="6"/>
<evidence type="ECO:0000259" key="8">
    <source>
        <dbReference type="Pfam" id="PF00857"/>
    </source>
</evidence>
<dbReference type="GO" id="GO:0046872">
    <property type="term" value="F:metal ion binding"/>
    <property type="evidence" value="ECO:0007669"/>
    <property type="project" value="UniProtKB-KW"/>
</dbReference>
<dbReference type="OrthoDB" id="3341310at2759"/>
<proteinExistence type="inferred from homology"/>
<evidence type="ECO:0000256" key="1">
    <source>
        <dbReference type="ARBA" id="ARBA00006336"/>
    </source>
</evidence>
<keyword evidence="10" id="KW-1185">Reference proteome</keyword>
<keyword evidence="2" id="KW-0662">Pyridine nucleotide biosynthesis</keyword>
<dbReference type="PANTHER" id="PTHR11080:SF2">
    <property type="entry name" value="LD05707P"/>
    <property type="match status" value="1"/>
</dbReference>
<dbReference type="EMBL" id="UFAJ01000397">
    <property type="protein sequence ID" value="SSD60601.1"/>
    <property type="molecule type" value="Genomic_DNA"/>
</dbReference>
<reference evidence="10" key="1">
    <citation type="submission" date="2018-06" db="EMBL/GenBank/DDBJ databases">
        <authorList>
            <person name="Guldener U."/>
        </authorList>
    </citation>
    <scope>NUCLEOTIDE SEQUENCE [LARGE SCALE GENOMIC DNA]</scope>
    <source>
        <strain evidence="10">UTAD17</strain>
    </source>
</reference>
<sequence length="271" mass="30958">MIPAEEDNKINTKSNESLPKPLPNSALLVIDMQYDFLPPNGSLAVKFGDKILKPLKQYIDENINNFEIIIFTQDYHPIDHISFACNHPNKKDFDPITYKFPDTETSLASNNNMATSNSIPKEAKISSLNMQSKTPLKDTKSFNSLLWPKHCVQNTKGCEIHSIFTDYFNTLDNKYNRIKVVKKGYLPDREYYSCFNDIWNDHKTEVSEYLQADGDKKIKNVYIVGLALDYCVYNSALSSSQLGYNTFIIKALTKGIDPNWELPKCDGITMI</sequence>
<dbReference type="GO" id="GO:0008936">
    <property type="term" value="F:nicotinamidase activity"/>
    <property type="evidence" value="ECO:0007669"/>
    <property type="project" value="UniProtKB-EC"/>
</dbReference>
<dbReference type="SUPFAM" id="SSF52499">
    <property type="entry name" value="Isochorismatase-like hydrolases"/>
    <property type="match status" value="1"/>
</dbReference>
<protein>
    <recommendedName>
        <fullName evidence="6">nicotinamidase</fullName>
        <ecNumber evidence="6">3.5.1.19</ecNumber>
    </recommendedName>
    <alternativeName>
        <fullName evidence="7">Nicotinamide deamidase</fullName>
    </alternativeName>
</protein>
<evidence type="ECO:0000256" key="7">
    <source>
        <dbReference type="ARBA" id="ARBA00043224"/>
    </source>
</evidence>
<keyword evidence="4" id="KW-0378">Hydrolase</keyword>
<gene>
    <name evidence="9" type="ORF">SCODWIG_02362</name>
</gene>
<dbReference type="Gene3D" id="3.40.50.850">
    <property type="entry name" value="Isochorismatase-like"/>
    <property type="match status" value="1"/>
</dbReference>
<comment type="similarity">
    <text evidence="1">Belongs to the isochorismatase family.</text>
</comment>